<dbReference type="EMBL" id="BOSL01000002">
    <property type="protein sequence ID" value="GIP51958.1"/>
    <property type="molecule type" value="Genomic_DNA"/>
</dbReference>
<sequence>MHNIRFAQDYKNNDRVRKSLSDLAQGTFGISFEDWYQKGYWKERFIPYSYLDGDRVIANVSVSIMDLIINGEVSQAVQIGTVMTHPDYRNKGLSSRLLTKVLDDYEHKCEYIYLFANESVLDFYPKFGFRPVQEQLFSLENISEYRSGPAANKNVRKLDMQNEADRALMYQRSLERLPNSQRWGTANSEGILMFYGLNVFSEEIYYLEEENIIVIYKKEEDRIDLFDIISAKEFEIQDILSHIADKDVRKIVFHYTPDYKNMYLNQQVYDGGLFVRTRSSDISSFHNIKYPITSTT</sequence>
<dbReference type="PANTHER" id="PTHR43420">
    <property type="entry name" value="ACETYLTRANSFERASE"/>
    <property type="match status" value="1"/>
</dbReference>
<organism evidence="4 5">
    <name type="scientific">Paenibacillus vini</name>
    <dbReference type="NCBI Taxonomy" id="1476024"/>
    <lineage>
        <taxon>Bacteria</taxon>
        <taxon>Bacillati</taxon>
        <taxon>Bacillota</taxon>
        <taxon>Bacilli</taxon>
        <taxon>Bacillales</taxon>
        <taxon>Paenibacillaceae</taxon>
        <taxon>Paenibacillus</taxon>
    </lineage>
</organism>
<feature type="domain" description="N-acetyltransferase" evidence="3">
    <location>
        <begin position="8"/>
        <end position="165"/>
    </location>
</feature>
<evidence type="ECO:0000256" key="2">
    <source>
        <dbReference type="ARBA" id="ARBA00023315"/>
    </source>
</evidence>
<comment type="caution">
    <text evidence="4">The sequence shown here is derived from an EMBL/GenBank/DDBJ whole genome shotgun (WGS) entry which is preliminary data.</text>
</comment>
<proteinExistence type="predicted"/>
<dbReference type="Gene3D" id="3.40.630.30">
    <property type="match status" value="1"/>
</dbReference>
<protein>
    <submittedName>
        <fullName evidence="4">GNAT family acetyltransferase</fullName>
    </submittedName>
</protein>
<keyword evidence="5" id="KW-1185">Reference proteome</keyword>
<dbReference type="RefSeq" id="WP_213653973.1">
    <property type="nucleotide sequence ID" value="NZ_BOSL01000002.1"/>
</dbReference>
<dbReference type="CDD" id="cd04301">
    <property type="entry name" value="NAT_SF"/>
    <property type="match status" value="1"/>
</dbReference>
<dbReference type="SUPFAM" id="SSF55729">
    <property type="entry name" value="Acyl-CoA N-acyltransferases (Nat)"/>
    <property type="match status" value="1"/>
</dbReference>
<evidence type="ECO:0000256" key="1">
    <source>
        <dbReference type="ARBA" id="ARBA00022679"/>
    </source>
</evidence>
<gene>
    <name evidence="4" type="ORF">J42TS3_09930</name>
</gene>
<dbReference type="PANTHER" id="PTHR43420:SF31">
    <property type="entry name" value="ACETYLTRANSFERASE"/>
    <property type="match status" value="1"/>
</dbReference>
<dbReference type="Proteomes" id="UP000679992">
    <property type="component" value="Unassembled WGS sequence"/>
</dbReference>
<name>A0ABQ4M7I6_9BACL</name>
<keyword evidence="1" id="KW-0808">Transferase</keyword>
<dbReference type="Pfam" id="PF13527">
    <property type="entry name" value="Acetyltransf_9"/>
    <property type="match status" value="1"/>
</dbReference>
<evidence type="ECO:0000259" key="3">
    <source>
        <dbReference type="PROSITE" id="PS51186"/>
    </source>
</evidence>
<dbReference type="InterPro" id="IPR016181">
    <property type="entry name" value="Acyl_CoA_acyltransferase"/>
</dbReference>
<dbReference type="InterPro" id="IPR000182">
    <property type="entry name" value="GNAT_dom"/>
</dbReference>
<reference evidence="4 5" key="1">
    <citation type="submission" date="2021-03" db="EMBL/GenBank/DDBJ databases">
        <title>Antimicrobial resistance genes in bacteria isolated from Japanese honey, and their potential for conferring macrolide and lincosamide resistance in the American foulbrood pathogen Paenibacillus larvae.</title>
        <authorList>
            <person name="Okamoto M."/>
            <person name="Kumagai M."/>
            <person name="Kanamori H."/>
            <person name="Takamatsu D."/>
        </authorList>
    </citation>
    <scope>NUCLEOTIDE SEQUENCE [LARGE SCALE GENOMIC DNA]</scope>
    <source>
        <strain evidence="4 5">J42TS3</strain>
    </source>
</reference>
<evidence type="ECO:0000313" key="4">
    <source>
        <dbReference type="EMBL" id="GIP51958.1"/>
    </source>
</evidence>
<dbReference type="InterPro" id="IPR050680">
    <property type="entry name" value="YpeA/RimI_acetyltransf"/>
</dbReference>
<keyword evidence="2" id="KW-0012">Acyltransferase</keyword>
<accession>A0ABQ4M7I6</accession>
<evidence type="ECO:0000313" key="5">
    <source>
        <dbReference type="Proteomes" id="UP000679992"/>
    </source>
</evidence>
<dbReference type="PROSITE" id="PS51186">
    <property type="entry name" value="GNAT"/>
    <property type="match status" value="1"/>
</dbReference>